<name>A0AAJ5WT73_9BACT</name>
<dbReference type="Proteomes" id="UP001220610">
    <property type="component" value="Chromosome"/>
</dbReference>
<accession>A0AAJ5WT73</accession>
<evidence type="ECO:0000313" key="3">
    <source>
        <dbReference type="EMBL" id="WEK36571.1"/>
    </source>
</evidence>
<comment type="similarity">
    <text evidence="1">Belongs to the metallo-dependent hydrolases superfamily.</text>
</comment>
<protein>
    <submittedName>
        <fullName evidence="3">Amidohydrolase family protein</fullName>
    </submittedName>
</protein>
<sequence>MTIDAHVHFWKYNKQRDNWITNDMKILREHYLPEQLDLSLRRNGIDGVVAVQASQEEVETRFLCELAATHPVIKGVVGWIDLQSPQIAERLQHFAQYPAIKGYRHIVQAEPDNFLLRPDFQRGIGALQPFNYTYDLLIYPRQLPNAIQLVGQFPDQPFVIDHCAKPEIRNHKLAEWEPLIREIALQPNVHCKLSGLLTEAAWKQWSAGDLYPYLDVVFDAFGTNRLLFASDWPVMLLSGIYVQWKSLIEKYMEQLTEEEKENVFGTNAVNFYHL</sequence>
<dbReference type="GO" id="GO:0016787">
    <property type="term" value="F:hydrolase activity"/>
    <property type="evidence" value="ECO:0007669"/>
    <property type="project" value="InterPro"/>
</dbReference>
<feature type="domain" description="Amidohydrolase-related" evidence="2">
    <location>
        <begin position="3"/>
        <end position="274"/>
    </location>
</feature>
<organism evidence="3 4">
    <name type="scientific">Candidatus Pseudobacter hemicellulosilyticus</name>
    <dbReference type="NCBI Taxonomy" id="3121375"/>
    <lineage>
        <taxon>Bacteria</taxon>
        <taxon>Pseudomonadati</taxon>
        <taxon>Bacteroidota</taxon>
        <taxon>Chitinophagia</taxon>
        <taxon>Chitinophagales</taxon>
        <taxon>Chitinophagaceae</taxon>
        <taxon>Pseudobacter</taxon>
    </lineage>
</organism>
<dbReference type="Gene3D" id="3.20.20.140">
    <property type="entry name" value="Metal-dependent hydrolases"/>
    <property type="match status" value="1"/>
</dbReference>
<dbReference type="InterPro" id="IPR052350">
    <property type="entry name" value="Metallo-dep_Lactonases"/>
</dbReference>
<dbReference type="PANTHER" id="PTHR43569:SF2">
    <property type="entry name" value="AMIDOHYDROLASE-RELATED DOMAIN-CONTAINING PROTEIN"/>
    <property type="match status" value="1"/>
</dbReference>
<dbReference type="InterPro" id="IPR032466">
    <property type="entry name" value="Metal_Hydrolase"/>
</dbReference>
<gene>
    <name evidence="3" type="ORF">P0Y53_03580</name>
</gene>
<evidence type="ECO:0000259" key="2">
    <source>
        <dbReference type="Pfam" id="PF04909"/>
    </source>
</evidence>
<evidence type="ECO:0000313" key="4">
    <source>
        <dbReference type="Proteomes" id="UP001220610"/>
    </source>
</evidence>
<dbReference type="AlphaFoldDB" id="A0AAJ5WT73"/>
<dbReference type="SUPFAM" id="SSF51556">
    <property type="entry name" value="Metallo-dependent hydrolases"/>
    <property type="match status" value="1"/>
</dbReference>
<evidence type="ECO:0000256" key="1">
    <source>
        <dbReference type="ARBA" id="ARBA00038310"/>
    </source>
</evidence>
<dbReference type="PANTHER" id="PTHR43569">
    <property type="entry name" value="AMIDOHYDROLASE"/>
    <property type="match status" value="1"/>
</dbReference>
<dbReference type="InterPro" id="IPR006680">
    <property type="entry name" value="Amidohydro-rel"/>
</dbReference>
<proteinExistence type="inferred from homology"/>
<dbReference type="Pfam" id="PF04909">
    <property type="entry name" value="Amidohydro_2"/>
    <property type="match status" value="1"/>
</dbReference>
<reference evidence="3" key="1">
    <citation type="submission" date="2023-03" db="EMBL/GenBank/DDBJ databases">
        <title>Andean soil-derived lignocellulolytic bacterial consortium as a source of novel taxa and putative plastic-active enzymes.</title>
        <authorList>
            <person name="Diaz-Garcia L."/>
            <person name="Chuvochina M."/>
            <person name="Feuerriegel G."/>
            <person name="Bunk B."/>
            <person name="Sproer C."/>
            <person name="Streit W.R."/>
            <person name="Rodriguez L.M."/>
            <person name="Overmann J."/>
            <person name="Jimenez D.J."/>
        </authorList>
    </citation>
    <scope>NUCLEOTIDE SEQUENCE</scope>
    <source>
        <strain evidence="3">MAG 7</strain>
    </source>
</reference>
<dbReference type="EMBL" id="CP119311">
    <property type="protein sequence ID" value="WEK36571.1"/>
    <property type="molecule type" value="Genomic_DNA"/>
</dbReference>